<evidence type="ECO:0000256" key="5">
    <source>
        <dbReference type="ARBA" id="ARBA00022821"/>
    </source>
</evidence>
<dbReference type="InterPro" id="IPR029058">
    <property type="entry name" value="AB_hydrolase_fold"/>
</dbReference>
<evidence type="ECO:0000313" key="9">
    <source>
        <dbReference type="Proteomes" id="UP001652660"/>
    </source>
</evidence>
<sequence length="548" mass="63015">MSQSCKFSSGLELANLVVNSELLHRSWDAISDLEKRSCTHVPDLPLSVEYKECEHPGMGTIVAFACPSSVNVQQLERVGTDLVSADEIAGFFSMFDFVRTKVNPSFSVHKAAASLFSSHIHLLSLLKEKHGNSSPLIITGQSMGGSIASLFTLWLLGDIPTKATKRPLCVTFGSPLLVGTFLFCSERDGDSACFEEPRSVVQLMLAMSSELEEEQRQKRNLQNVDYGLILERLKHYNPVRKEYSPLHQSNINPLEAETMIQLAAIGVKRLQQGNQGNHMTTSLIANVASWTEDYLTQRRNIFDPTKKLNDIKIDMTYLEWYKKVSIEQGGYYDSYKLWRWKSRDEIKSRHEIMKRKRILTRYWRGIVDEAEQMPQKEGWAFRTRGLYAGTNYRRMVEPLDIAEYYGEGKKDYLTQGRPKHYRLLEQWLNEDKQPGTGNRNSRSKACSLTEDSCFWAHVEEATLCCNALKDGQSSLKDRETSRKRLVEFEQYAMDLINNYSVSVEVFLEQSSFMQWWNGYSELIDLIGGFLCQSPLRDFMKNKRYRNYA</sequence>
<evidence type="ECO:0000259" key="8">
    <source>
        <dbReference type="Pfam" id="PF18117"/>
    </source>
</evidence>
<reference evidence="10" key="1">
    <citation type="submission" date="2025-08" db="UniProtKB">
        <authorList>
            <consortium name="RefSeq"/>
        </authorList>
    </citation>
    <scope>IDENTIFICATION</scope>
    <source>
        <tissue evidence="10">Leaves</tissue>
    </source>
</reference>
<evidence type="ECO:0000256" key="1">
    <source>
        <dbReference type="ARBA" id="ARBA00004123"/>
    </source>
</evidence>
<protein>
    <submittedName>
        <fullName evidence="10">Senescence-associated carboxylesterase 101-like isoform X3</fullName>
    </submittedName>
</protein>
<dbReference type="Proteomes" id="UP001652660">
    <property type="component" value="Chromosome 7e"/>
</dbReference>
<dbReference type="PANTHER" id="PTHR46898">
    <property type="entry name" value="SENESCENCE-ASSOCIATED CARBOXYLESTERASE 101"/>
    <property type="match status" value="1"/>
</dbReference>
<comment type="subcellular location">
    <subcellularLocation>
        <location evidence="2">Cytoplasm</location>
    </subcellularLocation>
    <subcellularLocation>
        <location evidence="1">Nucleus</location>
    </subcellularLocation>
</comment>
<keyword evidence="5" id="KW-0611">Plant defense</keyword>
<accession>A0ABM4V6X6</accession>
<dbReference type="RefSeq" id="XP_071915291.1">
    <property type="nucleotide sequence ID" value="XM_072059190.1"/>
</dbReference>
<keyword evidence="9" id="KW-1185">Reference proteome</keyword>
<proteinExistence type="predicted"/>
<keyword evidence="3" id="KW-0963">Cytoplasm</keyword>
<name>A0ABM4V6X6_COFAR</name>
<dbReference type="InterPro" id="IPR041266">
    <property type="entry name" value="EDS1_EP"/>
</dbReference>
<gene>
    <name evidence="10" type="primary">LOC113722828</name>
</gene>
<keyword evidence="4" id="KW-0378">Hydrolase</keyword>
<evidence type="ECO:0000256" key="4">
    <source>
        <dbReference type="ARBA" id="ARBA00022801"/>
    </source>
</evidence>
<dbReference type="Gene3D" id="3.40.50.1820">
    <property type="entry name" value="alpha/beta hydrolase"/>
    <property type="match status" value="1"/>
</dbReference>
<organism evidence="9 10">
    <name type="scientific">Coffea arabica</name>
    <name type="common">Arabian coffee</name>
    <dbReference type="NCBI Taxonomy" id="13443"/>
    <lineage>
        <taxon>Eukaryota</taxon>
        <taxon>Viridiplantae</taxon>
        <taxon>Streptophyta</taxon>
        <taxon>Embryophyta</taxon>
        <taxon>Tracheophyta</taxon>
        <taxon>Spermatophyta</taxon>
        <taxon>Magnoliopsida</taxon>
        <taxon>eudicotyledons</taxon>
        <taxon>Gunneridae</taxon>
        <taxon>Pentapetalae</taxon>
        <taxon>asterids</taxon>
        <taxon>lamiids</taxon>
        <taxon>Gentianales</taxon>
        <taxon>Rubiaceae</taxon>
        <taxon>Ixoroideae</taxon>
        <taxon>Gardenieae complex</taxon>
        <taxon>Bertiereae - Coffeeae clade</taxon>
        <taxon>Coffeeae</taxon>
        <taxon>Coffea</taxon>
    </lineage>
</organism>
<dbReference type="Pfam" id="PF18117">
    <property type="entry name" value="EDS1_EP"/>
    <property type="match status" value="1"/>
</dbReference>
<dbReference type="GeneID" id="113722828"/>
<dbReference type="PANTHER" id="PTHR46898:SF3">
    <property type="entry name" value="FUNGAL LIPASE-LIKE DOMAIN-CONTAINING PROTEIN"/>
    <property type="match status" value="1"/>
</dbReference>
<evidence type="ECO:0000313" key="10">
    <source>
        <dbReference type="RefSeq" id="XP_071915291.1"/>
    </source>
</evidence>
<dbReference type="InterPro" id="IPR002921">
    <property type="entry name" value="Fungal_lipase-type"/>
</dbReference>
<feature type="domain" description="EDS1 EP" evidence="8">
    <location>
        <begin position="318"/>
        <end position="522"/>
    </location>
</feature>
<evidence type="ECO:0000256" key="6">
    <source>
        <dbReference type="ARBA" id="ARBA00023242"/>
    </source>
</evidence>
<dbReference type="Pfam" id="PF01764">
    <property type="entry name" value="Lipase_3"/>
    <property type="match status" value="1"/>
</dbReference>
<keyword evidence="6" id="KW-0539">Nucleus</keyword>
<dbReference type="SUPFAM" id="SSF53474">
    <property type="entry name" value="alpha/beta-Hydrolases"/>
    <property type="match status" value="1"/>
</dbReference>
<evidence type="ECO:0000256" key="2">
    <source>
        <dbReference type="ARBA" id="ARBA00004496"/>
    </source>
</evidence>
<dbReference type="InterPro" id="IPR044603">
    <property type="entry name" value="SAG101-like"/>
</dbReference>
<evidence type="ECO:0000256" key="3">
    <source>
        <dbReference type="ARBA" id="ARBA00022490"/>
    </source>
</evidence>
<evidence type="ECO:0000259" key="7">
    <source>
        <dbReference type="Pfam" id="PF01764"/>
    </source>
</evidence>
<feature type="domain" description="Fungal lipase-type" evidence="7">
    <location>
        <begin position="110"/>
        <end position="177"/>
    </location>
</feature>